<keyword evidence="2" id="KW-1185">Reference proteome</keyword>
<dbReference type="AlphaFoldDB" id="A0A6N4V2B6"/>
<dbReference type="SUPFAM" id="SSF56784">
    <property type="entry name" value="HAD-like"/>
    <property type="match status" value="1"/>
</dbReference>
<name>A0A6N4V2B6_9MYCO</name>
<protein>
    <submittedName>
        <fullName evidence="1">Putative haloacid dehalogenase-like hydrolase</fullName>
    </submittedName>
</protein>
<dbReference type="GO" id="GO:0005829">
    <property type="term" value="C:cytosol"/>
    <property type="evidence" value="ECO:0007669"/>
    <property type="project" value="TreeGrafter"/>
</dbReference>
<dbReference type="RefSeq" id="WP_163672457.1">
    <property type="nucleotide sequence ID" value="NZ_AP022570.1"/>
</dbReference>
<dbReference type="Pfam" id="PF00702">
    <property type="entry name" value="Hydrolase"/>
    <property type="match status" value="1"/>
</dbReference>
<reference evidence="1 2" key="1">
    <citation type="journal article" date="2019" name="Emerg. Microbes Infect.">
        <title>Comprehensive subspecies identification of 175 nontuberculous mycobacteria species based on 7547 genomic profiles.</title>
        <authorList>
            <person name="Matsumoto Y."/>
            <person name="Kinjo T."/>
            <person name="Motooka D."/>
            <person name="Nabeya D."/>
            <person name="Jung N."/>
            <person name="Uechi K."/>
            <person name="Horii T."/>
            <person name="Iida T."/>
            <person name="Fujita J."/>
            <person name="Nakamura S."/>
        </authorList>
    </citation>
    <scope>NUCLEOTIDE SEQUENCE [LARGE SCALE GENOMIC DNA]</scope>
    <source>
        <strain evidence="1 2">JCM 12603</strain>
    </source>
</reference>
<dbReference type="Proteomes" id="UP000466785">
    <property type="component" value="Chromosome"/>
</dbReference>
<proteinExistence type="predicted"/>
<organism evidence="1 2">
    <name type="scientific">Mycolicibacterium poriferae</name>
    <dbReference type="NCBI Taxonomy" id="39694"/>
    <lineage>
        <taxon>Bacteria</taxon>
        <taxon>Bacillati</taxon>
        <taxon>Actinomycetota</taxon>
        <taxon>Actinomycetes</taxon>
        <taxon>Mycobacteriales</taxon>
        <taxon>Mycobacteriaceae</taxon>
        <taxon>Mycolicibacterium</taxon>
    </lineage>
</organism>
<evidence type="ECO:0000313" key="2">
    <source>
        <dbReference type="Proteomes" id="UP000466785"/>
    </source>
</evidence>
<accession>A0A6N4V2B6</accession>
<dbReference type="PANTHER" id="PTHR43434:SF19">
    <property type="entry name" value="PHOSPHONOACETALDEHYDE HYDROLASE"/>
    <property type="match status" value="1"/>
</dbReference>
<dbReference type="NCBIfam" id="TIGR03351">
    <property type="entry name" value="PhnX-like"/>
    <property type="match status" value="1"/>
</dbReference>
<dbReference type="SFLD" id="SFLDS00003">
    <property type="entry name" value="Haloacid_Dehalogenase"/>
    <property type="match status" value="1"/>
</dbReference>
<dbReference type="GO" id="GO:0008967">
    <property type="term" value="F:phosphoglycolate phosphatase activity"/>
    <property type="evidence" value="ECO:0007669"/>
    <property type="project" value="TreeGrafter"/>
</dbReference>
<dbReference type="GO" id="GO:0006281">
    <property type="term" value="P:DNA repair"/>
    <property type="evidence" value="ECO:0007669"/>
    <property type="project" value="TreeGrafter"/>
</dbReference>
<dbReference type="InterPro" id="IPR050155">
    <property type="entry name" value="HAD-like_hydrolase_sf"/>
</dbReference>
<dbReference type="InterPro" id="IPR036412">
    <property type="entry name" value="HAD-like_sf"/>
</dbReference>
<gene>
    <name evidence="1" type="ORF">MPOR_06120</name>
</gene>
<dbReference type="PANTHER" id="PTHR43434">
    <property type="entry name" value="PHOSPHOGLYCOLATE PHOSPHATASE"/>
    <property type="match status" value="1"/>
</dbReference>
<dbReference type="Gene3D" id="3.40.50.1000">
    <property type="entry name" value="HAD superfamily/HAD-like"/>
    <property type="match status" value="1"/>
</dbReference>
<dbReference type="InterPro" id="IPR023214">
    <property type="entry name" value="HAD_sf"/>
</dbReference>
<dbReference type="InterPro" id="IPR022468">
    <property type="entry name" value="PhnX-like"/>
</dbReference>
<keyword evidence="1" id="KW-0378">Hydrolase</keyword>
<sequence>MQHNTIQLAVIDMAGTTVADDGLVVEAFDAAATAVGMPDAGPEREQARQYVLDTMGQSKIVVFRALFRDEGLAQRANAAFEDAYAALIADGRAVPIPGAAESLSRLRDGGIRVALTTGFSPDTQAKLIAALGWHDLADLVLAPGPGVRGRPYPDLILTALLRLGADSVHAVGALGDTANDIESALRAGCSVAAGTLTGAHDERQLVAAGATHVVSSVTDFADLLLKG</sequence>
<dbReference type="EMBL" id="AP022570">
    <property type="protein sequence ID" value="BBX49586.1"/>
    <property type="molecule type" value="Genomic_DNA"/>
</dbReference>
<evidence type="ECO:0000313" key="1">
    <source>
        <dbReference type="EMBL" id="BBX49586.1"/>
    </source>
</evidence>
<dbReference type="SFLD" id="SFLDG01129">
    <property type="entry name" value="C1.5:_HAD__Beta-PGM__Phosphata"/>
    <property type="match status" value="1"/>
</dbReference>
<dbReference type="KEGG" id="mpof:MPOR_06120"/>